<dbReference type="InterPro" id="IPR017438">
    <property type="entry name" value="ATP-NAD_kinase_N"/>
</dbReference>
<dbReference type="EMBL" id="AUXT01000025">
    <property type="protein sequence ID" value="KZN57696.1"/>
    <property type="molecule type" value="Genomic_DNA"/>
</dbReference>
<name>A0A167H6V9_9GAMM</name>
<dbReference type="InterPro" id="IPR001206">
    <property type="entry name" value="Diacylglycerol_kinase_cat_dom"/>
</dbReference>
<reference evidence="6 7" key="1">
    <citation type="submission" date="2013-07" db="EMBL/GenBank/DDBJ databases">
        <title>Comparative Genomic and Metabolomic Analysis of Twelve Strains of Pseudoalteromonas luteoviolacea.</title>
        <authorList>
            <person name="Vynne N.G."/>
            <person name="Mansson M."/>
            <person name="Gram L."/>
        </authorList>
    </citation>
    <scope>NUCLEOTIDE SEQUENCE [LARGE SCALE GENOMIC DNA]</scope>
    <source>
        <strain evidence="6 7">NCIMB 1942</strain>
    </source>
</reference>
<evidence type="ECO:0000256" key="3">
    <source>
        <dbReference type="ARBA" id="ARBA00022777"/>
    </source>
</evidence>
<proteinExistence type="predicted"/>
<feature type="domain" description="DAGKc" evidence="5">
    <location>
        <begin position="9"/>
        <end position="136"/>
    </location>
</feature>
<evidence type="ECO:0000313" key="6">
    <source>
        <dbReference type="EMBL" id="KZN57696.1"/>
    </source>
</evidence>
<dbReference type="OrthoDB" id="142078at2"/>
<keyword evidence="2" id="KW-0547">Nucleotide-binding</keyword>
<protein>
    <recommendedName>
        <fullName evidence="5">DAGKc domain-containing protein</fullName>
    </recommendedName>
</protein>
<dbReference type="PATRIC" id="fig|1365253.3.peg.645"/>
<dbReference type="NCBIfam" id="TIGR00147">
    <property type="entry name" value="YegS/Rv2252/BmrU family lipid kinase"/>
    <property type="match status" value="1"/>
</dbReference>
<evidence type="ECO:0000259" key="5">
    <source>
        <dbReference type="PROSITE" id="PS50146"/>
    </source>
</evidence>
<dbReference type="AlphaFoldDB" id="A0A167H6V9"/>
<evidence type="ECO:0000256" key="4">
    <source>
        <dbReference type="ARBA" id="ARBA00022840"/>
    </source>
</evidence>
<keyword evidence="3" id="KW-0418">Kinase</keyword>
<evidence type="ECO:0000256" key="2">
    <source>
        <dbReference type="ARBA" id="ARBA00022741"/>
    </source>
</evidence>
<evidence type="ECO:0000256" key="1">
    <source>
        <dbReference type="ARBA" id="ARBA00022679"/>
    </source>
</evidence>
<accession>A0A167H6V9</accession>
<dbReference type="InterPro" id="IPR045540">
    <property type="entry name" value="YegS/DAGK_C"/>
</dbReference>
<dbReference type="GO" id="GO:0008654">
    <property type="term" value="P:phospholipid biosynthetic process"/>
    <property type="evidence" value="ECO:0007669"/>
    <property type="project" value="InterPro"/>
</dbReference>
<dbReference type="Pfam" id="PF00781">
    <property type="entry name" value="DAGK_cat"/>
    <property type="match status" value="1"/>
</dbReference>
<dbReference type="Gene3D" id="2.60.200.40">
    <property type="match status" value="1"/>
</dbReference>
<dbReference type="Pfam" id="PF19279">
    <property type="entry name" value="YegS_C"/>
    <property type="match status" value="1"/>
</dbReference>
<comment type="caution">
    <text evidence="6">The sequence shown here is derived from an EMBL/GenBank/DDBJ whole genome shotgun (WGS) entry which is preliminary data.</text>
</comment>
<evidence type="ECO:0000313" key="7">
    <source>
        <dbReference type="Proteomes" id="UP000076587"/>
    </source>
</evidence>
<keyword evidence="1" id="KW-0808">Transferase</keyword>
<keyword evidence="4" id="KW-0067">ATP-binding</keyword>
<dbReference type="PROSITE" id="PS50146">
    <property type="entry name" value="DAGK"/>
    <property type="match status" value="1"/>
</dbReference>
<dbReference type="PANTHER" id="PTHR12358:SF54">
    <property type="entry name" value="SPHINGOSINE KINASE RELATED PROTEIN"/>
    <property type="match status" value="1"/>
</dbReference>
<dbReference type="InterPro" id="IPR050187">
    <property type="entry name" value="Lipid_Phosphate_FormReg"/>
</dbReference>
<dbReference type="InterPro" id="IPR005218">
    <property type="entry name" value="Diacylglycerol/lipid_kinase"/>
</dbReference>
<dbReference type="Proteomes" id="UP000076587">
    <property type="component" value="Unassembled WGS sequence"/>
</dbReference>
<dbReference type="InterPro" id="IPR016064">
    <property type="entry name" value="NAD/diacylglycerol_kinase_sf"/>
</dbReference>
<gene>
    <name evidence="6" type="ORF">N482_23525</name>
</gene>
<dbReference type="Gene3D" id="3.40.50.10330">
    <property type="entry name" value="Probable inorganic polyphosphate/atp-NAD kinase, domain 1"/>
    <property type="match status" value="1"/>
</dbReference>
<dbReference type="GO" id="GO:0005524">
    <property type="term" value="F:ATP binding"/>
    <property type="evidence" value="ECO:0007669"/>
    <property type="project" value="UniProtKB-KW"/>
</dbReference>
<dbReference type="PANTHER" id="PTHR12358">
    <property type="entry name" value="SPHINGOSINE KINASE"/>
    <property type="match status" value="1"/>
</dbReference>
<organism evidence="6 7">
    <name type="scientific">Pseudoalteromonas luteoviolacea NCIMB 1942</name>
    <dbReference type="NCBI Taxonomy" id="1365253"/>
    <lineage>
        <taxon>Bacteria</taxon>
        <taxon>Pseudomonadati</taxon>
        <taxon>Pseudomonadota</taxon>
        <taxon>Gammaproteobacteria</taxon>
        <taxon>Alteromonadales</taxon>
        <taxon>Pseudoalteromonadaceae</taxon>
        <taxon>Pseudoalteromonas</taxon>
    </lineage>
</organism>
<sequence>MFIRIILFWEFCFLLVIYRPQQGKKFSAHSKWLHAQAKIHAIQLYWYETCGHFETDLEQVKHLIPKYTQVIVLGGDGTLNLAVNAIAGTQVVLSLLPCGTGNDFSRQFGYSMQQWRNTIFAGVVRNIDIGQVGNRYFINIAGVGFNAEVVSAMGGKKPFGKLSYTIAGLVKLALYKGTPIEYEYGRQATMMCLFSNGRHFAAGLTPAPDARLDDGVLQVITIPAVAWYKRLWCFALMLFGRHTRLRWVSVRSCQQLEIKTSGLPIEADGDLIATTPAVVKCKAALLQFKVLN</sequence>
<dbReference type="GO" id="GO:0016301">
    <property type="term" value="F:kinase activity"/>
    <property type="evidence" value="ECO:0007669"/>
    <property type="project" value="UniProtKB-KW"/>
</dbReference>
<dbReference type="SUPFAM" id="SSF111331">
    <property type="entry name" value="NAD kinase/diacylglycerol kinase-like"/>
    <property type="match status" value="1"/>
</dbReference>